<dbReference type="Pfam" id="PF14497">
    <property type="entry name" value="GST_C_3"/>
    <property type="match status" value="1"/>
</dbReference>
<dbReference type="GO" id="GO:0006749">
    <property type="term" value="P:glutathione metabolic process"/>
    <property type="evidence" value="ECO:0007669"/>
    <property type="project" value="TreeGrafter"/>
</dbReference>
<dbReference type="Gene3D" id="1.20.1050.10">
    <property type="match status" value="1"/>
</dbReference>
<dbReference type="InterPro" id="IPR010987">
    <property type="entry name" value="Glutathione-S-Trfase_C-like"/>
</dbReference>
<dbReference type="InterPro" id="IPR036282">
    <property type="entry name" value="Glutathione-S-Trfase_C_sf"/>
</dbReference>
<dbReference type="Gene3D" id="3.40.30.10">
    <property type="entry name" value="Glutaredoxin"/>
    <property type="match status" value="1"/>
</dbReference>
<accession>A0A7S1FH41</accession>
<dbReference type="InterPro" id="IPR050213">
    <property type="entry name" value="GST_superfamily"/>
</dbReference>
<dbReference type="InterPro" id="IPR004045">
    <property type="entry name" value="Glutathione_S-Trfase_N"/>
</dbReference>
<gene>
    <name evidence="3" type="ORF">NSCI0253_LOCUS40229</name>
</gene>
<dbReference type="PROSITE" id="PS50404">
    <property type="entry name" value="GST_NTER"/>
    <property type="match status" value="1"/>
</dbReference>
<dbReference type="GO" id="GO:0004364">
    <property type="term" value="F:glutathione transferase activity"/>
    <property type="evidence" value="ECO:0007669"/>
    <property type="project" value="TreeGrafter"/>
</dbReference>
<dbReference type="AlphaFoldDB" id="A0A7S1FH41"/>
<reference evidence="3" key="1">
    <citation type="submission" date="2021-01" db="EMBL/GenBank/DDBJ databases">
        <authorList>
            <person name="Corre E."/>
            <person name="Pelletier E."/>
            <person name="Niang G."/>
            <person name="Scheremetjew M."/>
            <person name="Finn R."/>
            <person name="Kale V."/>
            <person name="Holt S."/>
            <person name="Cochrane G."/>
            <person name="Meng A."/>
            <person name="Brown T."/>
            <person name="Cohen L."/>
        </authorList>
    </citation>
    <scope>NUCLEOTIDE SEQUENCE</scope>
</reference>
<dbReference type="PANTHER" id="PTHR11571:SF230">
    <property type="entry name" value="GLUTATHIONE TRANSFERASE"/>
    <property type="match status" value="1"/>
</dbReference>
<dbReference type="CDD" id="cd03192">
    <property type="entry name" value="GST_C_Sigma_like"/>
    <property type="match status" value="1"/>
</dbReference>
<dbReference type="InterPro" id="IPR040079">
    <property type="entry name" value="Glutathione_S-Trfase"/>
</dbReference>
<dbReference type="SFLD" id="SFLDS00019">
    <property type="entry name" value="Glutathione_Transferase_(cytos"/>
    <property type="match status" value="1"/>
</dbReference>
<evidence type="ECO:0008006" key="4">
    <source>
        <dbReference type="Google" id="ProtNLM"/>
    </source>
</evidence>
<feature type="domain" description="GST N-terminal" evidence="1">
    <location>
        <begin position="19"/>
        <end position="107"/>
    </location>
</feature>
<dbReference type="SUPFAM" id="SSF47616">
    <property type="entry name" value="GST C-terminal domain-like"/>
    <property type="match status" value="1"/>
</dbReference>
<dbReference type="InterPro" id="IPR036249">
    <property type="entry name" value="Thioredoxin-like_sf"/>
</dbReference>
<evidence type="ECO:0000259" key="2">
    <source>
        <dbReference type="PROSITE" id="PS50405"/>
    </source>
</evidence>
<dbReference type="PROSITE" id="PS50405">
    <property type="entry name" value="GST_CTER"/>
    <property type="match status" value="1"/>
</dbReference>
<dbReference type="EMBL" id="HBFQ01056737">
    <property type="protein sequence ID" value="CAD8865874.1"/>
    <property type="molecule type" value="Transcribed_RNA"/>
</dbReference>
<dbReference type="Pfam" id="PF02798">
    <property type="entry name" value="GST_N"/>
    <property type="match status" value="1"/>
</dbReference>
<feature type="domain" description="GST C-terminal" evidence="2">
    <location>
        <begin position="109"/>
        <end position="238"/>
    </location>
</feature>
<sequence>MLDVSSEPPAKRGKQTSEQKPTLTYWNGRGLCEQVRFMLAACNVDYDESVPGVDHISHLSDSHHFEQLKAQGNLAFDQVPLLCIDGLHLVQSGAIVRYLAKKHGLVGTSLAQEAMCDVVHQGIRDWHGACGIAFEFNFGHYAPSVEELAKFSQANSKYLPLLERIAVKSHSGFIMEGYGVAGLTYCDVALAEVLDQNLMREPALLENYPGLAKVHANLRDQVWLKNFLASDKRKTKKLEDVEPYKATVNRTLQR</sequence>
<dbReference type="InterPro" id="IPR004046">
    <property type="entry name" value="GST_C"/>
</dbReference>
<name>A0A7S1FH41_NOCSC</name>
<dbReference type="SUPFAM" id="SSF52833">
    <property type="entry name" value="Thioredoxin-like"/>
    <property type="match status" value="1"/>
</dbReference>
<proteinExistence type="predicted"/>
<evidence type="ECO:0000313" key="3">
    <source>
        <dbReference type="EMBL" id="CAD8865874.1"/>
    </source>
</evidence>
<protein>
    <recommendedName>
        <fullName evidence="4">Glutathione transferase</fullName>
    </recommendedName>
</protein>
<evidence type="ECO:0000259" key="1">
    <source>
        <dbReference type="PROSITE" id="PS50404"/>
    </source>
</evidence>
<dbReference type="PANTHER" id="PTHR11571">
    <property type="entry name" value="GLUTATHIONE S-TRANSFERASE"/>
    <property type="match status" value="1"/>
</dbReference>
<organism evidence="3">
    <name type="scientific">Noctiluca scintillans</name>
    <name type="common">Sea sparkle</name>
    <name type="synonym">Red tide dinoflagellate</name>
    <dbReference type="NCBI Taxonomy" id="2966"/>
    <lineage>
        <taxon>Eukaryota</taxon>
        <taxon>Sar</taxon>
        <taxon>Alveolata</taxon>
        <taxon>Dinophyceae</taxon>
        <taxon>Noctilucales</taxon>
        <taxon>Noctilucaceae</taxon>
        <taxon>Noctiluca</taxon>
    </lineage>
</organism>